<evidence type="ECO:0000256" key="2">
    <source>
        <dbReference type="ARBA" id="ARBA00012374"/>
    </source>
</evidence>
<evidence type="ECO:0000256" key="7">
    <source>
        <dbReference type="ARBA" id="ARBA00023136"/>
    </source>
</evidence>
<accession>A0ABP7MY70</accession>
<comment type="caution">
    <text evidence="12">The sequence shown here is derived from an EMBL/GenBank/DDBJ whole genome shotgun (WGS) entry which is preliminary data.</text>
</comment>
<dbReference type="EMBL" id="BAAAZU010000029">
    <property type="protein sequence ID" value="GAA3931199.1"/>
    <property type="molecule type" value="Genomic_DNA"/>
</dbReference>
<keyword evidence="4 10" id="KW-0812">Transmembrane</keyword>
<feature type="transmembrane region" description="Helical" evidence="10">
    <location>
        <begin position="185"/>
        <end position="206"/>
    </location>
</feature>
<dbReference type="Proteomes" id="UP001501727">
    <property type="component" value="Unassembled WGS sequence"/>
</dbReference>
<evidence type="ECO:0000256" key="5">
    <source>
        <dbReference type="ARBA" id="ARBA00022801"/>
    </source>
</evidence>
<feature type="transmembrane region" description="Helical" evidence="10">
    <location>
        <begin position="212"/>
        <end position="230"/>
    </location>
</feature>
<comment type="subcellular location">
    <subcellularLocation>
        <location evidence="1">Cell membrane</location>
        <topology evidence="1">Multi-pass membrane protein</topology>
    </subcellularLocation>
</comment>
<dbReference type="PANTHER" id="PTHR14969:SF62">
    <property type="entry name" value="DECAPRENYLPHOSPHORYL-5-PHOSPHORIBOSE PHOSPHATASE RV3807C-RELATED"/>
    <property type="match status" value="1"/>
</dbReference>
<keyword evidence="13" id="KW-1185">Reference proteome</keyword>
<evidence type="ECO:0000256" key="10">
    <source>
        <dbReference type="SAM" id="Phobius"/>
    </source>
</evidence>
<protein>
    <recommendedName>
        <fullName evidence="2">undecaprenyl-diphosphate phosphatase</fullName>
        <ecNumber evidence="2">3.6.1.27</ecNumber>
    </recommendedName>
    <alternativeName>
        <fullName evidence="8">Undecaprenyl pyrophosphate phosphatase</fullName>
    </alternativeName>
</protein>
<keyword evidence="3" id="KW-1003">Cell membrane</keyword>
<keyword evidence="7 10" id="KW-0472">Membrane</keyword>
<dbReference type="Pfam" id="PF01569">
    <property type="entry name" value="PAP2"/>
    <property type="match status" value="1"/>
</dbReference>
<feature type="transmembrane region" description="Helical" evidence="10">
    <location>
        <begin position="118"/>
        <end position="139"/>
    </location>
</feature>
<keyword evidence="5" id="KW-0378">Hydrolase</keyword>
<dbReference type="SMART" id="SM00014">
    <property type="entry name" value="acidPPc"/>
    <property type="match status" value="1"/>
</dbReference>
<gene>
    <name evidence="12" type="ORF">GCM10022229_25960</name>
</gene>
<dbReference type="InterPro" id="IPR036938">
    <property type="entry name" value="PAP2/HPO_sf"/>
</dbReference>
<organism evidence="12 13">
    <name type="scientific">Luteimonas lutimaris</name>
    <dbReference type="NCBI Taxonomy" id="698645"/>
    <lineage>
        <taxon>Bacteria</taxon>
        <taxon>Pseudomonadati</taxon>
        <taxon>Pseudomonadota</taxon>
        <taxon>Gammaproteobacteria</taxon>
        <taxon>Lysobacterales</taxon>
        <taxon>Lysobacteraceae</taxon>
        <taxon>Luteimonas</taxon>
    </lineage>
</organism>
<keyword evidence="6 10" id="KW-1133">Transmembrane helix</keyword>
<comment type="catalytic activity">
    <reaction evidence="9">
        <text>di-trans,octa-cis-undecaprenyl diphosphate + H2O = di-trans,octa-cis-undecaprenyl phosphate + phosphate + H(+)</text>
        <dbReference type="Rhea" id="RHEA:28094"/>
        <dbReference type="ChEBI" id="CHEBI:15377"/>
        <dbReference type="ChEBI" id="CHEBI:15378"/>
        <dbReference type="ChEBI" id="CHEBI:43474"/>
        <dbReference type="ChEBI" id="CHEBI:58405"/>
        <dbReference type="ChEBI" id="CHEBI:60392"/>
        <dbReference type="EC" id="3.6.1.27"/>
    </reaction>
</comment>
<evidence type="ECO:0000256" key="4">
    <source>
        <dbReference type="ARBA" id="ARBA00022692"/>
    </source>
</evidence>
<evidence type="ECO:0000259" key="11">
    <source>
        <dbReference type="SMART" id="SM00014"/>
    </source>
</evidence>
<proteinExistence type="predicted"/>
<dbReference type="PANTHER" id="PTHR14969">
    <property type="entry name" value="SPHINGOSINE-1-PHOSPHATE PHOSPHOHYDROLASE"/>
    <property type="match status" value="1"/>
</dbReference>
<evidence type="ECO:0000256" key="3">
    <source>
        <dbReference type="ARBA" id="ARBA00022475"/>
    </source>
</evidence>
<evidence type="ECO:0000256" key="9">
    <source>
        <dbReference type="ARBA" id="ARBA00047594"/>
    </source>
</evidence>
<feature type="transmembrane region" description="Helical" evidence="10">
    <location>
        <begin position="85"/>
        <end position="111"/>
    </location>
</feature>
<evidence type="ECO:0000256" key="6">
    <source>
        <dbReference type="ARBA" id="ARBA00022989"/>
    </source>
</evidence>
<dbReference type="CDD" id="cd03392">
    <property type="entry name" value="PAP2_like_2"/>
    <property type="match status" value="1"/>
</dbReference>
<sequence>MPPSPPEPAAGRPAARELLREEVHAGGSLLRRHGWRLVLLFTGLLLPLWGFTELADEVREGDGFPFDAPILLAAGELAREGFDRLFLLFSALGYEYGVVPVDIALVLLLALRRHYRESVFAAFATGGSGLLNVAAKQAFARERPSLWESIAPEHNYSFPSGHAMGSMTLAMVLVLLAWPTRWRWPVVAAMLVFVPMVGLSRVYLGVHYPSDILAGWAAASAWAVGVYLLVFRWHGRPWRRAGSPG</sequence>
<evidence type="ECO:0000313" key="12">
    <source>
        <dbReference type="EMBL" id="GAA3931199.1"/>
    </source>
</evidence>
<dbReference type="SUPFAM" id="SSF48317">
    <property type="entry name" value="Acid phosphatase/Vanadium-dependent haloperoxidase"/>
    <property type="match status" value="1"/>
</dbReference>
<evidence type="ECO:0000313" key="13">
    <source>
        <dbReference type="Proteomes" id="UP001501727"/>
    </source>
</evidence>
<feature type="transmembrane region" description="Helical" evidence="10">
    <location>
        <begin position="159"/>
        <end position="178"/>
    </location>
</feature>
<reference evidence="13" key="1">
    <citation type="journal article" date="2019" name="Int. J. Syst. Evol. Microbiol.">
        <title>The Global Catalogue of Microorganisms (GCM) 10K type strain sequencing project: providing services to taxonomists for standard genome sequencing and annotation.</title>
        <authorList>
            <consortium name="The Broad Institute Genomics Platform"/>
            <consortium name="The Broad Institute Genome Sequencing Center for Infectious Disease"/>
            <person name="Wu L."/>
            <person name="Ma J."/>
        </authorList>
    </citation>
    <scope>NUCLEOTIDE SEQUENCE [LARGE SCALE GENOMIC DNA]</scope>
    <source>
        <strain evidence="13">JCM 16916</strain>
    </source>
</reference>
<name>A0ABP7MY70_9GAMM</name>
<dbReference type="Gene3D" id="1.20.144.10">
    <property type="entry name" value="Phosphatidic acid phosphatase type 2/haloperoxidase"/>
    <property type="match status" value="1"/>
</dbReference>
<dbReference type="InterPro" id="IPR000326">
    <property type="entry name" value="PAP2/HPO"/>
</dbReference>
<evidence type="ECO:0000256" key="8">
    <source>
        <dbReference type="ARBA" id="ARBA00032707"/>
    </source>
</evidence>
<evidence type="ECO:0000256" key="1">
    <source>
        <dbReference type="ARBA" id="ARBA00004651"/>
    </source>
</evidence>
<dbReference type="EC" id="3.6.1.27" evidence="2"/>
<feature type="domain" description="Phosphatidic acid phosphatase type 2/haloperoxidase" evidence="11">
    <location>
        <begin position="118"/>
        <end position="227"/>
    </location>
</feature>